<dbReference type="Proteomes" id="UP001232148">
    <property type="component" value="Unassembled WGS sequence"/>
</dbReference>
<gene>
    <name evidence="2" type="ORF">LX32DRAFT_248067</name>
</gene>
<organism evidence="2 3">
    <name type="scientific">Colletotrichum zoysiae</name>
    <dbReference type="NCBI Taxonomy" id="1216348"/>
    <lineage>
        <taxon>Eukaryota</taxon>
        <taxon>Fungi</taxon>
        <taxon>Dikarya</taxon>
        <taxon>Ascomycota</taxon>
        <taxon>Pezizomycotina</taxon>
        <taxon>Sordariomycetes</taxon>
        <taxon>Hypocreomycetidae</taxon>
        <taxon>Glomerellales</taxon>
        <taxon>Glomerellaceae</taxon>
        <taxon>Colletotrichum</taxon>
        <taxon>Colletotrichum graminicola species complex</taxon>
    </lineage>
</organism>
<proteinExistence type="predicted"/>
<feature type="transmembrane region" description="Helical" evidence="1">
    <location>
        <begin position="20"/>
        <end position="40"/>
    </location>
</feature>
<keyword evidence="1" id="KW-0812">Transmembrane</keyword>
<protein>
    <submittedName>
        <fullName evidence="2">Uncharacterized protein</fullName>
    </submittedName>
</protein>
<evidence type="ECO:0000313" key="3">
    <source>
        <dbReference type="Proteomes" id="UP001232148"/>
    </source>
</evidence>
<evidence type="ECO:0000313" key="2">
    <source>
        <dbReference type="EMBL" id="KAK2021537.1"/>
    </source>
</evidence>
<accession>A0AAD9LV31</accession>
<dbReference type="AlphaFoldDB" id="A0AAD9LV31"/>
<reference evidence="2" key="1">
    <citation type="submission" date="2021-06" db="EMBL/GenBank/DDBJ databases">
        <title>Comparative genomics, transcriptomics and evolutionary studies reveal genomic signatures of adaptation to plant cell wall in hemibiotrophic fungi.</title>
        <authorList>
            <consortium name="DOE Joint Genome Institute"/>
            <person name="Baroncelli R."/>
            <person name="Diaz J.F."/>
            <person name="Benocci T."/>
            <person name="Peng M."/>
            <person name="Battaglia E."/>
            <person name="Haridas S."/>
            <person name="Andreopoulos W."/>
            <person name="Labutti K."/>
            <person name="Pangilinan J."/>
            <person name="Floch G.L."/>
            <person name="Makela M.R."/>
            <person name="Henrissat B."/>
            <person name="Grigoriev I.V."/>
            <person name="Crouch J.A."/>
            <person name="De Vries R.P."/>
            <person name="Sukno S.A."/>
            <person name="Thon M.R."/>
        </authorList>
    </citation>
    <scope>NUCLEOTIDE SEQUENCE</scope>
    <source>
        <strain evidence="2">MAFF235873</strain>
    </source>
</reference>
<name>A0AAD9LV31_9PEZI</name>
<keyword evidence="1" id="KW-1133">Transmembrane helix</keyword>
<evidence type="ECO:0000256" key="1">
    <source>
        <dbReference type="SAM" id="Phobius"/>
    </source>
</evidence>
<sequence>MPPSSTCCMYPYPNSDLRGAGGHFLSVMSVSFLSGMILSVGSSLHRRHHPGQLLDKCCPPTDRPTDPGVKWVDTTAILNGQWRRGGALMPLSVPSRA</sequence>
<dbReference type="EMBL" id="MU843097">
    <property type="protein sequence ID" value="KAK2021537.1"/>
    <property type="molecule type" value="Genomic_DNA"/>
</dbReference>
<keyword evidence="3" id="KW-1185">Reference proteome</keyword>
<keyword evidence="1" id="KW-0472">Membrane</keyword>
<comment type="caution">
    <text evidence="2">The sequence shown here is derived from an EMBL/GenBank/DDBJ whole genome shotgun (WGS) entry which is preliminary data.</text>
</comment>